<evidence type="ECO:0000259" key="3">
    <source>
        <dbReference type="Pfam" id="PF13205"/>
    </source>
</evidence>
<dbReference type="EMBL" id="CP013118">
    <property type="protein sequence ID" value="ALO15709.1"/>
    <property type="molecule type" value="Genomic_DNA"/>
</dbReference>
<sequence length="613" mass="71085">MIIVEMLSKTLCFFVKVNITDMRRFFIYSVFYVLLLILYGCAKEAAPTGGPKDFDPPVVIEEKPPNYTTNFSENKVKIYFNEFVKLENLREELLISPPFEELPKMIVKGKRLVINLPDSLPEQKTVNLSFYNAIVDVNEANVLKNYQYVFSTSDQIDTSFIDGRLIDAETGKPLANELVYAYESFEDSIVSKTLPDYIARTNKQGIFVINNLGDGPYKLFSLKDRNRNNLYDQPTEGTAFLNDSILPAIEWTTITDTIKLIDSIMVEKADTTYRDSVYEQRVQVSKLKPFQLRMFVKDYKKHYLTYSGRPRKGQIALSFNRSIAGFDYNFELLSPGPSTDQWYKEEKLTNDSLLLWIKDLKIYESDTIHSVITYPFTDSAGKVVQKSDTVYLNYDFSELQKNDTILTINGNLRRNKLDIDSTFRIGFSEPLKSVDESKIQFLINLDTAYTPYDFNFDLLPSKREARVLFKQDLYGKYRIIMDSAAFLGIHSNTNDSSVITFQYFEKADYGNLVLNVDTLPDKAVFLLYTKDEELYAKQKNIVKKPVEFRQLPPGNYYVRVLMDDNQNGKWDTGDYYKKEFPELVIAFPSKLIIKANWDTEQNWELSKTLKLYK</sequence>
<feature type="transmembrane region" description="Helical" evidence="2">
    <location>
        <begin position="25"/>
        <end position="42"/>
    </location>
</feature>
<evidence type="ECO:0000313" key="5">
    <source>
        <dbReference type="Proteomes" id="UP000064893"/>
    </source>
</evidence>
<feature type="domain" description="SbsA Ig-like" evidence="3">
    <location>
        <begin position="55"/>
        <end position="152"/>
    </location>
</feature>
<dbReference type="KEGG" id="blq:L21SP5_02072"/>
<reference evidence="4 5" key="1">
    <citation type="submission" date="2015-11" db="EMBL/GenBank/DDBJ databases">
        <title>Description and complete genome sequence of a novel strain predominating in hypersaline microbial mats and representing a new family of the Bacteriodetes phylum.</title>
        <authorList>
            <person name="Spring S."/>
            <person name="Bunk B."/>
            <person name="Sproer C."/>
            <person name="Klenk H.-P."/>
        </authorList>
    </citation>
    <scope>NUCLEOTIDE SEQUENCE [LARGE SCALE GENOMIC DNA]</scope>
    <source>
        <strain evidence="4 5">L21-Spi-D4</strain>
    </source>
</reference>
<organism evidence="4 5">
    <name type="scientific">Salinivirga cyanobacteriivorans</name>
    <dbReference type="NCBI Taxonomy" id="1307839"/>
    <lineage>
        <taxon>Bacteria</taxon>
        <taxon>Pseudomonadati</taxon>
        <taxon>Bacteroidota</taxon>
        <taxon>Bacteroidia</taxon>
        <taxon>Bacteroidales</taxon>
        <taxon>Salinivirgaceae</taxon>
        <taxon>Salinivirga</taxon>
    </lineage>
</organism>
<dbReference type="STRING" id="1307839.L21SP5_02072"/>
<keyword evidence="2" id="KW-0812">Transmembrane</keyword>
<name>A0A0S2I0B3_9BACT</name>
<keyword evidence="2" id="KW-1133">Transmembrane helix</keyword>
<keyword evidence="2" id="KW-0472">Membrane</keyword>
<dbReference type="Pfam" id="PF13205">
    <property type="entry name" value="Big_5"/>
    <property type="match status" value="1"/>
</dbReference>
<evidence type="ECO:0000256" key="2">
    <source>
        <dbReference type="SAM" id="Phobius"/>
    </source>
</evidence>
<dbReference type="Proteomes" id="UP000064893">
    <property type="component" value="Chromosome"/>
</dbReference>
<gene>
    <name evidence="4" type="ORF">L21SP5_02072</name>
</gene>
<accession>A0A0S2I0B3</accession>
<keyword evidence="5" id="KW-1185">Reference proteome</keyword>
<evidence type="ECO:0000256" key="1">
    <source>
        <dbReference type="ARBA" id="ARBA00022729"/>
    </source>
</evidence>
<proteinExistence type="predicted"/>
<dbReference type="AlphaFoldDB" id="A0A0S2I0B3"/>
<protein>
    <recommendedName>
        <fullName evidence="3">SbsA Ig-like domain-containing protein</fullName>
    </recommendedName>
</protein>
<dbReference type="InterPro" id="IPR032812">
    <property type="entry name" value="SbsA_Ig"/>
</dbReference>
<keyword evidence="1" id="KW-0732">Signal</keyword>
<evidence type="ECO:0000313" key="4">
    <source>
        <dbReference type="EMBL" id="ALO15709.1"/>
    </source>
</evidence>